<name>A0AAV2IBD7_LYMST</name>
<sequence>MYDLVSVREVCREYSASSARVDRSLQTLRLEMMSLRRQDVALLKQLVTINDVIKSLRTPSHPGAAPPPLLQSNSIYHNRTLADFRARLSIKRTPPEKTGHGHTRTIRECSGTIHRESVATGNMKTPTSNPTTLNNSQSGTEKAQVGNKIHRQICENEPHTAGHDAHVRPRAQTLGRTTKEINTEFDLRCRTASTDTIASQSDSAYGSGSDLDDSQTCLNTVTPPSPFSSIVTSTPPRPTSHPIPSHNSKFSLTPSMSSKAQLSSRNRTNWLEEEGHEDNYERMLKKNMHIWRVSKVEPVVTDL</sequence>
<keyword evidence="3" id="KW-1185">Reference proteome</keyword>
<dbReference type="InterPro" id="IPR039499">
    <property type="entry name" value="LURA1/LRA25"/>
</dbReference>
<reference evidence="2 3" key="1">
    <citation type="submission" date="2024-04" db="EMBL/GenBank/DDBJ databases">
        <authorList>
            <consortium name="Genoscope - CEA"/>
            <person name="William W."/>
        </authorList>
    </citation>
    <scope>NUCLEOTIDE SEQUENCE [LARGE SCALE GENOMIC DNA]</scope>
</reference>
<gene>
    <name evidence="2" type="ORF">GSLYS_00017665001</name>
</gene>
<dbReference type="Pfam" id="PF14854">
    <property type="entry name" value="LURAP"/>
    <property type="match status" value="1"/>
</dbReference>
<feature type="region of interest" description="Disordered" evidence="1">
    <location>
        <begin position="198"/>
        <end position="270"/>
    </location>
</feature>
<feature type="compositionally biased region" description="Polar residues" evidence="1">
    <location>
        <begin position="214"/>
        <end position="234"/>
    </location>
</feature>
<evidence type="ECO:0000256" key="1">
    <source>
        <dbReference type="SAM" id="MobiDB-lite"/>
    </source>
</evidence>
<feature type="compositionally biased region" description="Polar residues" evidence="1">
    <location>
        <begin position="245"/>
        <end position="269"/>
    </location>
</feature>
<feature type="compositionally biased region" description="Basic and acidic residues" evidence="1">
    <location>
        <begin position="158"/>
        <end position="167"/>
    </location>
</feature>
<accession>A0AAV2IBD7</accession>
<dbReference type="Proteomes" id="UP001497497">
    <property type="component" value="Unassembled WGS sequence"/>
</dbReference>
<dbReference type="AlphaFoldDB" id="A0AAV2IBD7"/>
<evidence type="ECO:0000313" key="2">
    <source>
        <dbReference type="EMBL" id="CAL1544152.1"/>
    </source>
</evidence>
<feature type="region of interest" description="Disordered" evidence="1">
    <location>
        <begin position="120"/>
        <end position="139"/>
    </location>
</feature>
<organism evidence="2 3">
    <name type="scientific">Lymnaea stagnalis</name>
    <name type="common">Great pond snail</name>
    <name type="synonym">Helix stagnalis</name>
    <dbReference type="NCBI Taxonomy" id="6523"/>
    <lineage>
        <taxon>Eukaryota</taxon>
        <taxon>Metazoa</taxon>
        <taxon>Spiralia</taxon>
        <taxon>Lophotrochozoa</taxon>
        <taxon>Mollusca</taxon>
        <taxon>Gastropoda</taxon>
        <taxon>Heterobranchia</taxon>
        <taxon>Euthyneura</taxon>
        <taxon>Panpulmonata</taxon>
        <taxon>Hygrophila</taxon>
        <taxon>Lymnaeoidea</taxon>
        <taxon>Lymnaeidae</taxon>
        <taxon>Lymnaea</taxon>
    </lineage>
</organism>
<protein>
    <submittedName>
        <fullName evidence="2">Uncharacterized protein</fullName>
    </submittedName>
</protein>
<feature type="compositionally biased region" description="Low complexity" evidence="1">
    <location>
        <begin position="125"/>
        <end position="136"/>
    </location>
</feature>
<proteinExistence type="predicted"/>
<dbReference type="EMBL" id="CAXITT010000600">
    <property type="protein sequence ID" value="CAL1544152.1"/>
    <property type="molecule type" value="Genomic_DNA"/>
</dbReference>
<feature type="region of interest" description="Disordered" evidence="1">
    <location>
        <begin position="158"/>
        <end position="179"/>
    </location>
</feature>
<comment type="caution">
    <text evidence="2">The sequence shown here is derived from an EMBL/GenBank/DDBJ whole genome shotgun (WGS) entry which is preliminary data.</text>
</comment>
<evidence type="ECO:0000313" key="3">
    <source>
        <dbReference type="Proteomes" id="UP001497497"/>
    </source>
</evidence>